<gene>
    <name evidence="27" type="ORF">pdam_00013313</name>
</gene>
<feature type="domain" description="Cadherin" evidence="24">
    <location>
        <begin position="2986"/>
        <end position="3082"/>
    </location>
</feature>
<evidence type="ECO:0000313" key="28">
    <source>
        <dbReference type="Proteomes" id="UP000275408"/>
    </source>
</evidence>
<dbReference type="SUPFAM" id="SSF49899">
    <property type="entry name" value="Concanavalin A-like lectins/glucanases"/>
    <property type="match status" value="1"/>
</dbReference>
<dbReference type="EMBL" id="RCHS01001045">
    <property type="protein sequence ID" value="RMX55475.1"/>
    <property type="molecule type" value="Genomic_DNA"/>
</dbReference>
<dbReference type="STRING" id="46731.A0A3M6UPC4"/>
<feature type="signal peptide" evidence="21">
    <location>
        <begin position="1"/>
        <end position="26"/>
    </location>
</feature>
<evidence type="ECO:0000256" key="1">
    <source>
        <dbReference type="ARBA" id="ARBA00004162"/>
    </source>
</evidence>
<dbReference type="FunFam" id="2.60.40.60:FF:000033">
    <property type="entry name" value="FAT atypical cadherin 1"/>
    <property type="match status" value="1"/>
</dbReference>
<dbReference type="PRINTS" id="PR00205">
    <property type="entry name" value="CADHERIN"/>
</dbReference>
<dbReference type="SMART" id="SM00112">
    <property type="entry name" value="CA"/>
    <property type="match status" value="12"/>
</dbReference>
<keyword evidence="11" id="KW-0904">Protein phosphatase</keyword>
<dbReference type="Gene3D" id="2.60.40.10">
    <property type="entry name" value="Immunoglobulins"/>
    <property type="match status" value="2"/>
</dbReference>
<feature type="compositionally biased region" description="Polar residues" evidence="19">
    <location>
        <begin position="5458"/>
        <end position="5475"/>
    </location>
</feature>
<feature type="domain" description="Cadherin" evidence="24">
    <location>
        <begin position="2559"/>
        <end position="2661"/>
    </location>
</feature>
<dbReference type="CDD" id="cd08547">
    <property type="entry name" value="Type_II_cohesin"/>
    <property type="match status" value="1"/>
</dbReference>
<dbReference type="InterPro" id="IPR036116">
    <property type="entry name" value="FN3_sf"/>
</dbReference>
<evidence type="ECO:0000256" key="19">
    <source>
        <dbReference type="SAM" id="MobiDB-lite"/>
    </source>
</evidence>
<dbReference type="SMART" id="SM00404">
    <property type="entry name" value="PTPc_motif"/>
    <property type="match status" value="1"/>
</dbReference>
<dbReference type="Gene3D" id="2.60.120.200">
    <property type="match status" value="1"/>
</dbReference>
<dbReference type="GO" id="GO:0007156">
    <property type="term" value="P:homophilic cell adhesion via plasma membrane adhesion molecules"/>
    <property type="evidence" value="ECO:0007669"/>
    <property type="project" value="InterPro"/>
</dbReference>
<dbReference type="SUPFAM" id="SSF52799">
    <property type="entry name" value="(Phosphotyrosine protein) phosphatases II"/>
    <property type="match status" value="1"/>
</dbReference>
<dbReference type="PRINTS" id="PR00700">
    <property type="entry name" value="PRTYPHPHTASE"/>
</dbReference>
<dbReference type="Gene3D" id="2.60.40.60">
    <property type="entry name" value="Cadherins"/>
    <property type="match status" value="13"/>
</dbReference>
<keyword evidence="16" id="KW-0424">Laminin EGF-like domain</keyword>
<dbReference type="InterPro" id="IPR039808">
    <property type="entry name" value="Cadherin"/>
</dbReference>
<evidence type="ECO:0000256" key="7">
    <source>
        <dbReference type="ARBA" id="ARBA00022737"/>
    </source>
</evidence>
<dbReference type="InterPro" id="IPR013320">
    <property type="entry name" value="ConA-like_dom_sf"/>
</dbReference>
<feature type="domain" description="Tyrosine specific protein phosphatases" evidence="23">
    <location>
        <begin position="5346"/>
        <end position="5423"/>
    </location>
</feature>
<dbReference type="InterPro" id="IPR003961">
    <property type="entry name" value="FN3_dom"/>
</dbReference>
<evidence type="ECO:0000256" key="16">
    <source>
        <dbReference type="ARBA" id="ARBA00023292"/>
    </source>
</evidence>
<feature type="region of interest" description="Disordered" evidence="19">
    <location>
        <begin position="5565"/>
        <end position="5642"/>
    </location>
</feature>
<evidence type="ECO:0000256" key="6">
    <source>
        <dbReference type="ARBA" id="ARBA00022729"/>
    </source>
</evidence>
<keyword evidence="13 20" id="KW-0472">Membrane</keyword>
<feature type="domain" description="Cadherin" evidence="24">
    <location>
        <begin position="2452"/>
        <end position="2559"/>
    </location>
</feature>
<feature type="chain" id="PRO_5018110831" description="protein-tyrosine-phosphatase" evidence="21">
    <location>
        <begin position="27"/>
        <end position="5658"/>
    </location>
</feature>
<dbReference type="InterPro" id="IPR020894">
    <property type="entry name" value="Cadherin_CS"/>
</dbReference>
<evidence type="ECO:0000256" key="5">
    <source>
        <dbReference type="ARBA" id="ARBA00022692"/>
    </source>
</evidence>
<dbReference type="Gene3D" id="2.60.120.260">
    <property type="entry name" value="Galactose-binding domain-like"/>
    <property type="match status" value="1"/>
</dbReference>
<dbReference type="InterPro" id="IPR048287">
    <property type="entry name" value="TSPN-like_N"/>
</dbReference>
<feature type="domain" description="Cadherin" evidence="24">
    <location>
        <begin position="2148"/>
        <end position="2252"/>
    </location>
</feature>
<dbReference type="Gene3D" id="1.10.1330.10">
    <property type="entry name" value="Dockerin domain"/>
    <property type="match status" value="2"/>
</dbReference>
<dbReference type="InterPro" id="IPR016130">
    <property type="entry name" value="Tyr_Pase_AS"/>
</dbReference>
<feature type="region of interest" description="Disordered" evidence="19">
    <location>
        <begin position="5458"/>
        <end position="5498"/>
    </location>
</feature>
<comment type="caution">
    <text evidence="27">The sequence shown here is derived from an EMBL/GenBank/DDBJ whole genome shotgun (WGS) entry which is preliminary data.</text>
</comment>
<feature type="domain" description="Cadherin" evidence="24">
    <location>
        <begin position="3202"/>
        <end position="3297"/>
    </location>
</feature>
<dbReference type="SMART" id="SM00136">
    <property type="entry name" value="LamNT"/>
    <property type="match status" value="1"/>
</dbReference>
<dbReference type="PROSITE" id="PS00232">
    <property type="entry name" value="CADHERIN_1"/>
    <property type="match status" value="6"/>
</dbReference>
<dbReference type="InterPro" id="IPR055423">
    <property type="entry name" value="Ig_TMEM132_5th"/>
</dbReference>
<keyword evidence="12 20" id="KW-1133">Transmembrane helix</keyword>
<dbReference type="InterPro" id="IPR029021">
    <property type="entry name" value="Prot-tyrosine_phosphatase-like"/>
</dbReference>
<evidence type="ECO:0000256" key="13">
    <source>
        <dbReference type="ARBA" id="ARBA00023136"/>
    </source>
</evidence>
<dbReference type="SUPFAM" id="SSF49265">
    <property type="entry name" value="Fibronectin type III"/>
    <property type="match status" value="1"/>
</dbReference>
<dbReference type="PROSITE" id="PS51117">
    <property type="entry name" value="LAMININ_NTER"/>
    <property type="match status" value="1"/>
</dbReference>
<dbReference type="Pfam" id="PF00041">
    <property type="entry name" value="fn3"/>
    <property type="match status" value="1"/>
</dbReference>
<dbReference type="InterPro" id="IPR000242">
    <property type="entry name" value="PTP_cat"/>
</dbReference>
<dbReference type="PROSITE" id="PS50055">
    <property type="entry name" value="TYR_PHOSPHATASE_PTP"/>
    <property type="match status" value="1"/>
</dbReference>
<dbReference type="FunFam" id="2.60.40.60:FF:000094">
    <property type="entry name" value="protocadherin gamma-C4 isoform X2"/>
    <property type="match status" value="1"/>
</dbReference>
<dbReference type="CDD" id="cd11304">
    <property type="entry name" value="Cadherin_repeat"/>
    <property type="match status" value="13"/>
</dbReference>
<comment type="subcellular location">
    <subcellularLocation>
        <location evidence="1">Cell membrane</location>
        <topology evidence="1">Single-pass membrane protein</topology>
    </subcellularLocation>
</comment>
<keyword evidence="5 20" id="KW-0812">Transmembrane</keyword>
<dbReference type="GO" id="GO:0000272">
    <property type="term" value="P:polysaccharide catabolic process"/>
    <property type="evidence" value="ECO:0007669"/>
    <property type="project" value="InterPro"/>
</dbReference>
<evidence type="ECO:0000256" key="9">
    <source>
        <dbReference type="ARBA" id="ARBA00022837"/>
    </source>
</evidence>
<keyword evidence="28" id="KW-1185">Reference proteome</keyword>
<dbReference type="GO" id="GO:0008013">
    <property type="term" value="F:beta-catenin binding"/>
    <property type="evidence" value="ECO:0007669"/>
    <property type="project" value="TreeGrafter"/>
</dbReference>
<dbReference type="Pfam" id="PF00055">
    <property type="entry name" value="Laminin_N"/>
    <property type="match status" value="1"/>
</dbReference>
<dbReference type="InterPro" id="IPR031437">
    <property type="entry name" value="Ig_TMEM132_4th"/>
</dbReference>
<keyword evidence="9 18" id="KW-0106">Calcium</keyword>
<evidence type="ECO:0000256" key="2">
    <source>
        <dbReference type="ARBA" id="ARBA00013064"/>
    </source>
</evidence>
<dbReference type="InterPro" id="IPR018247">
    <property type="entry name" value="EF_Hand_1_Ca_BS"/>
</dbReference>
<dbReference type="InterPro" id="IPR015919">
    <property type="entry name" value="Cadherin-like_sf"/>
</dbReference>
<dbReference type="Pfam" id="PF00963">
    <property type="entry name" value="Cohesin"/>
    <property type="match status" value="1"/>
</dbReference>
<feature type="domain" description="Cadherin" evidence="24">
    <location>
        <begin position="2360"/>
        <end position="2445"/>
    </location>
</feature>
<dbReference type="CDD" id="cd00063">
    <property type="entry name" value="FN3"/>
    <property type="match status" value="2"/>
</dbReference>
<evidence type="ECO:0000256" key="10">
    <source>
        <dbReference type="ARBA" id="ARBA00022889"/>
    </source>
</evidence>
<dbReference type="PROSITE" id="PS00383">
    <property type="entry name" value="TYR_PHOSPHATASE_1"/>
    <property type="match status" value="1"/>
</dbReference>
<feature type="domain" description="Cadherin" evidence="24">
    <location>
        <begin position="3083"/>
        <end position="3201"/>
    </location>
</feature>
<keyword evidence="4" id="KW-0245">EGF-like domain</keyword>
<feature type="compositionally biased region" description="Pro residues" evidence="19">
    <location>
        <begin position="5584"/>
        <end position="5603"/>
    </location>
</feature>
<dbReference type="Gene3D" id="3.90.190.10">
    <property type="entry name" value="Protein tyrosine phosphatase superfamily"/>
    <property type="match status" value="1"/>
</dbReference>
<keyword evidence="15" id="KW-0325">Glycoprotein</keyword>
<dbReference type="Pfam" id="PF00102">
    <property type="entry name" value="Y_phosphatase"/>
    <property type="match status" value="1"/>
</dbReference>
<feature type="domain" description="Laminin N-terminal" evidence="26">
    <location>
        <begin position="261"/>
        <end position="486"/>
    </location>
</feature>
<feature type="compositionally biased region" description="Polar residues" evidence="19">
    <location>
        <begin position="5097"/>
        <end position="5108"/>
    </location>
</feature>
<evidence type="ECO:0000259" key="22">
    <source>
        <dbReference type="PROSITE" id="PS50055"/>
    </source>
</evidence>
<dbReference type="GO" id="GO:0045296">
    <property type="term" value="F:cadherin binding"/>
    <property type="evidence" value="ECO:0007669"/>
    <property type="project" value="TreeGrafter"/>
</dbReference>
<dbReference type="InterPro" id="IPR002102">
    <property type="entry name" value="Cohesin_dom"/>
</dbReference>
<dbReference type="FunFam" id="2.60.40.60:FF:000039">
    <property type="entry name" value="FAT atypical cadherin 3"/>
    <property type="match status" value="1"/>
</dbReference>
<dbReference type="FunFam" id="3.90.190.10:FF:000102">
    <property type="entry name" value="Receptor-type tyrosine-protein phosphatase"/>
    <property type="match status" value="1"/>
</dbReference>
<dbReference type="Pfam" id="PF13385">
    <property type="entry name" value="Laminin_G_3"/>
    <property type="match status" value="1"/>
</dbReference>
<feature type="domain" description="Cadherin" evidence="24">
    <location>
        <begin position="2881"/>
        <end position="2978"/>
    </location>
</feature>
<dbReference type="GO" id="GO:0016342">
    <property type="term" value="C:catenin complex"/>
    <property type="evidence" value="ECO:0007669"/>
    <property type="project" value="TreeGrafter"/>
</dbReference>
<keyword evidence="8" id="KW-0378">Hydrolase</keyword>
<keyword evidence="3" id="KW-1003">Cell membrane</keyword>
<evidence type="ECO:0000256" key="3">
    <source>
        <dbReference type="ARBA" id="ARBA00022475"/>
    </source>
</evidence>
<evidence type="ECO:0000259" key="23">
    <source>
        <dbReference type="PROSITE" id="PS50056"/>
    </source>
</evidence>
<keyword evidence="14" id="KW-1015">Disulfide bond</keyword>
<dbReference type="InterPro" id="IPR036439">
    <property type="entry name" value="Dockerin_dom_sf"/>
</dbReference>
<evidence type="ECO:0000256" key="8">
    <source>
        <dbReference type="ARBA" id="ARBA00022801"/>
    </source>
</evidence>
<dbReference type="SMART" id="SM00060">
    <property type="entry name" value="FN3"/>
    <property type="match status" value="2"/>
</dbReference>
<dbReference type="Gene3D" id="2.60.40.680">
    <property type="match status" value="1"/>
</dbReference>
<evidence type="ECO:0000256" key="21">
    <source>
        <dbReference type="SAM" id="SignalP"/>
    </source>
</evidence>
<dbReference type="SMART" id="SM00210">
    <property type="entry name" value="TSPN"/>
    <property type="match status" value="1"/>
</dbReference>
<evidence type="ECO:0000256" key="20">
    <source>
        <dbReference type="SAM" id="Phobius"/>
    </source>
</evidence>
<feature type="domain" description="Tyrosine-protein phosphatase" evidence="22">
    <location>
        <begin position="5171"/>
        <end position="5432"/>
    </location>
</feature>
<proteinExistence type="predicted"/>
<evidence type="ECO:0000256" key="11">
    <source>
        <dbReference type="ARBA" id="ARBA00022912"/>
    </source>
</evidence>
<evidence type="ECO:0000259" key="24">
    <source>
        <dbReference type="PROSITE" id="PS50268"/>
    </source>
</evidence>
<dbReference type="SUPFAM" id="SSF49313">
    <property type="entry name" value="Cadherin-like"/>
    <property type="match status" value="13"/>
</dbReference>
<feature type="domain" description="Cadherin" evidence="24">
    <location>
        <begin position="2662"/>
        <end position="2768"/>
    </location>
</feature>
<comment type="catalytic activity">
    <reaction evidence="17">
        <text>O-phospho-L-tyrosyl-[protein] + H2O = L-tyrosyl-[protein] + phosphate</text>
        <dbReference type="Rhea" id="RHEA:10684"/>
        <dbReference type="Rhea" id="RHEA-COMP:10136"/>
        <dbReference type="Rhea" id="RHEA-COMP:20101"/>
        <dbReference type="ChEBI" id="CHEBI:15377"/>
        <dbReference type="ChEBI" id="CHEBI:43474"/>
        <dbReference type="ChEBI" id="CHEBI:46858"/>
        <dbReference type="ChEBI" id="CHEBI:61978"/>
        <dbReference type="EC" id="3.1.3.48"/>
    </reaction>
</comment>
<dbReference type="PANTHER" id="PTHR24027">
    <property type="entry name" value="CADHERIN-23"/>
    <property type="match status" value="1"/>
</dbReference>
<feature type="domain" description="Cadherin" evidence="24">
    <location>
        <begin position="2040"/>
        <end position="2145"/>
    </location>
</feature>
<dbReference type="FunFam" id="2.60.40.60:FF:000116">
    <property type="entry name" value="Dachsous cadherin-related 2"/>
    <property type="match status" value="1"/>
</dbReference>
<accession>A0A3M6UPC4</accession>
<evidence type="ECO:0000256" key="15">
    <source>
        <dbReference type="ARBA" id="ARBA00023180"/>
    </source>
</evidence>
<name>A0A3M6UPC4_POCDA</name>
<evidence type="ECO:0000259" key="26">
    <source>
        <dbReference type="PROSITE" id="PS51117"/>
    </source>
</evidence>
<dbReference type="PROSITE" id="PS50056">
    <property type="entry name" value="TYR_PHOSPHATASE_2"/>
    <property type="match status" value="1"/>
</dbReference>
<keyword evidence="6 21" id="KW-0732">Signal</keyword>
<dbReference type="FunFam" id="2.60.40.60:FF:000020">
    <property type="entry name" value="Dachsous cadherin-related 1b"/>
    <property type="match status" value="1"/>
</dbReference>
<dbReference type="SUPFAM" id="SSF63446">
    <property type="entry name" value="Type I dockerin domain"/>
    <property type="match status" value="2"/>
</dbReference>
<feature type="transmembrane region" description="Helical" evidence="20">
    <location>
        <begin position="4924"/>
        <end position="4951"/>
    </location>
</feature>
<dbReference type="PROSITE" id="PS50853">
    <property type="entry name" value="FN3"/>
    <property type="match status" value="2"/>
</dbReference>
<dbReference type="PROSITE" id="PS50268">
    <property type="entry name" value="CADHERIN_2"/>
    <property type="match status" value="12"/>
</dbReference>
<dbReference type="InterPro" id="IPR003595">
    <property type="entry name" value="Tyr_Pase_cat"/>
</dbReference>
<feature type="region of interest" description="Disordered" evidence="19">
    <location>
        <begin position="5096"/>
        <end position="5117"/>
    </location>
</feature>
<dbReference type="InterPro" id="IPR002126">
    <property type="entry name" value="Cadherin-like_dom"/>
</dbReference>
<dbReference type="Pfam" id="PF23486">
    <property type="entry name" value="Ig_TMEM132_5th"/>
    <property type="match status" value="2"/>
</dbReference>
<dbReference type="OrthoDB" id="5963609at2759"/>
<dbReference type="EC" id="3.1.3.48" evidence="2"/>
<dbReference type="SMART" id="SM00194">
    <property type="entry name" value="PTPc"/>
    <property type="match status" value="1"/>
</dbReference>
<keyword evidence="7" id="KW-0677">Repeat</keyword>
<reference evidence="27 28" key="1">
    <citation type="journal article" date="2018" name="Sci. Rep.">
        <title>Comparative analysis of the Pocillopora damicornis genome highlights role of immune system in coral evolution.</title>
        <authorList>
            <person name="Cunning R."/>
            <person name="Bay R.A."/>
            <person name="Gillette P."/>
            <person name="Baker A.C."/>
            <person name="Traylor-Knowles N."/>
        </authorList>
    </citation>
    <scope>NUCLEOTIDE SEQUENCE [LARGE SCALE GENOMIC DNA]</scope>
    <source>
        <strain evidence="27">RSMAS</strain>
        <tissue evidence="27">Whole animal</tissue>
    </source>
</reference>
<dbReference type="InterPro" id="IPR008211">
    <property type="entry name" value="Laminin_N"/>
</dbReference>
<feature type="domain" description="Fibronectin type-III" evidence="25">
    <location>
        <begin position="4726"/>
        <end position="4820"/>
    </location>
</feature>
<dbReference type="GO" id="GO:0007163">
    <property type="term" value="P:establishment or maintenance of cell polarity"/>
    <property type="evidence" value="ECO:0007669"/>
    <property type="project" value="UniProtKB-ARBA"/>
</dbReference>
<evidence type="ECO:0000259" key="25">
    <source>
        <dbReference type="PROSITE" id="PS50853"/>
    </source>
</evidence>
<dbReference type="FunFam" id="2.60.40.60:FF:000013">
    <property type="entry name" value="Cadherin EGF LAG seven-pass G-type receptor"/>
    <property type="match status" value="1"/>
</dbReference>
<dbReference type="GO" id="GO:0030246">
    <property type="term" value="F:carbohydrate binding"/>
    <property type="evidence" value="ECO:0007669"/>
    <property type="project" value="InterPro"/>
</dbReference>
<dbReference type="PROSITE" id="PS00018">
    <property type="entry name" value="EF_HAND_1"/>
    <property type="match status" value="1"/>
</dbReference>
<evidence type="ECO:0000256" key="17">
    <source>
        <dbReference type="ARBA" id="ARBA00051722"/>
    </source>
</evidence>
<organism evidence="27 28">
    <name type="scientific">Pocillopora damicornis</name>
    <name type="common">Cauliflower coral</name>
    <name type="synonym">Millepora damicornis</name>
    <dbReference type="NCBI Taxonomy" id="46731"/>
    <lineage>
        <taxon>Eukaryota</taxon>
        <taxon>Metazoa</taxon>
        <taxon>Cnidaria</taxon>
        <taxon>Anthozoa</taxon>
        <taxon>Hexacorallia</taxon>
        <taxon>Scleractinia</taxon>
        <taxon>Astrocoeniina</taxon>
        <taxon>Pocilloporidae</taxon>
        <taxon>Pocillopora</taxon>
    </lineage>
</organism>
<evidence type="ECO:0000256" key="14">
    <source>
        <dbReference type="ARBA" id="ARBA00023157"/>
    </source>
</evidence>
<dbReference type="Proteomes" id="UP000275408">
    <property type="component" value="Unassembled WGS sequence"/>
</dbReference>
<evidence type="ECO:0000256" key="12">
    <source>
        <dbReference type="ARBA" id="ARBA00022989"/>
    </source>
</evidence>
<evidence type="ECO:0000256" key="4">
    <source>
        <dbReference type="ARBA" id="ARBA00022536"/>
    </source>
</evidence>
<feature type="domain" description="Cadherin" evidence="24">
    <location>
        <begin position="2769"/>
        <end position="2872"/>
    </location>
</feature>
<dbReference type="Pfam" id="PF16070">
    <property type="entry name" value="Ig_TMEM132_4th"/>
    <property type="match status" value="2"/>
</dbReference>
<dbReference type="GO" id="GO:0005509">
    <property type="term" value="F:calcium ion binding"/>
    <property type="evidence" value="ECO:0007669"/>
    <property type="project" value="UniProtKB-UniRule"/>
</dbReference>
<feature type="compositionally biased region" description="Basic residues" evidence="19">
    <location>
        <begin position="5571"/>
        <end position="5581"/>
    </location>
</feature>
<feature type="compositionally biased region" description="Acidic residues" evidence="19">
    <location>
        <begin position="5618"/>
        <end position="5634"/>
    </location>
</feature>
<evidence type="ECO:0000313" key="27">
    <source>
        <dbReference type="EMBL" id="RMX55475.1"/>
    </source>
</evidence>
<sequence>MLSSGVLQVLLVAGVLIQQGASLAFAQTNFALYQEAIVSSNDTCGLQGNDEFCLAVDRFHRCQKFDYCEADCPFGRNEPVSLDIVATGMFHGQVMFTNHTSGACQGQELTTVQFNGTNGFISKSTEFLLIFGESEGMTLTIHLSQYPGDQGKIISKEDNSSILFAVSADSKTDHEIVLEYMNASGLSSSLHFNNSLADGKCHHIAVVLFGSVIQLYMDKRLVAEEITYKNIWNRSGIILLGGRANASQDDYFKGELGSRLHMGPLLPLEIKTDASQQTPQKPRLAGHCRCNVDYPMVSLDPDGLYCVNPKSNITVRRVSNQAHLEGMGNDGNLSTWWQSKRTRVPLNFTVSLGGVKQVLVVKISFKWWPPRDMVLSKSADYGETWVPLQYFSQDCQSTFNMEAGGRLDSPDSANCVERFSHPVPDEIVTFYLLQSSRPASNSFETNLTLQVFSFATHVRLTMMSFLGNSAEKTDYFAVSELEVFGRNCSCPLPVKSSCVCDGAITRPPNCSETLIFDNHYYMRSIFDQTPLGVPILQVHARSPCSGYLPLSYFIIERNDSRFFQIENTTGVFKLQTYVALDSTFRFLVGAQLQGGAKHQVNSSKTIVLIKVITRTTLDSRTVVNFETQKLGYLQGRTSNRALQLGFFLNGYPGSKGSVRAFVGKVSAEANYSTTREPATHVKAILVSANVYWDRPVVRVIAQVQDSSFNVRTLVDKSEVVVKVEPSAKLLAINGSLLQSIAKPSGSTGITEIQVPLPSKWFSDPSLVDPEVLTITYRLRNSFESPTFLGNVTVHPGSKTQLFSNDVYGILPFDTVLVGGVFSFSIYCDSSYAVASFGVRIVIGPSLVITGAQVDSQRWAHVTVNRSSFEWFVSATLTDPEAAPQGFVKKAKLVSFDVKVQDTAVVNTSATVTAELTYLSNINNEEVQIGGQLHPVMVAMLDGFNQSRHTTGMIRLSANSVKELRAYSESADLVNTAVIDGRIVTANITILAIQRSGDVILLPEANCTSLSEAVQVTKNCSNLFLNGSEPRGSAEAQVKVQFGQINTIISVRVWFPVLPLKLTLPHTELAEVSGWLEFNANSGKCDQRYQWTGIESEAQFTYDKVHFENISTTSLVRDLLKSLNESVATVDNFGNVYGMSPGQTVIRAVNPLTSNFLASTEIKVTSSRRVAVQLIDIVMVTNLSVIIPDPPYPRLSTQTAEAFVHQDLRRDYTSGALVACVTFNDGRRQKLNSALGLQFKSLQIHVLRITGQSEAVSVGSGSGILQADWFLPPSRCYPNGFSLGVGYEVTNVSLSPPVRLEVNGVSPQITFPGDKSTVAGIPTSSPISVTLVFENDYRVDMSSDSRTVYDLSKSEGFFSVQRGHNNTPIITPNSRGKSGKKDLVVRFTHFSVTSSVSINIVTYTALVLLAKPYPPYPGAPHIDSLSRIANTNAHEMASLSLVMVLSDSSNYDITGHEVTSFSSRSSDVIVGQKAANRVTVKSGATPSFAVLDGNFGNVDTTNLGIFIKSSSVTVTNITNFVLLPDNNQTLSGVENSLVAQVQLSLTFDNGRLVPQFYDGGVALFSGLISLTSENDNIFTVDSLTGQITLRRNYHRTLSLTATAAVSLITSSLTMACNLLPAVGDVDLGEESGLPLPPRYVGSSVQFQVRLNAGERRGVQKIDLTLTYDYSKLAVMYVRKGSVWNTCVSDLDTLGQISLDCLSNSPLNGIVRVADITFNATSSGLATILGSVITDTYGLSSLVAGTIDQEVMGTGKRRRRSVHDQERQDLLDFRKERLRRAVPCAAPTCQCDKLLLPGDVNRDCLFDLGDVIFVLRYYSFSIFNFSDATGIIFRQSLSSNQTRDIDVDRNSAVNPADAFYLVRAFLGLVRFVSSVSVIPVQVLSSDCQLSLSVTLTSKNGPASDANTVVFFDITYRGNAVNFAGTRGTQRGVGIHGNLIRGVSRGNGSFGVQAAFELVQNSIGFSVFHVTIDNSNQTSLTRTAVLLGNPHPPYLFLFRLSVDLPVGSQTISVNTNNNFNPFVVFDNTLTSADCTNNFAPQFETIFYHANVSENATVNASFITVNATDLDQGKSGRVFYSLVSAEALPFMINSTSGVLRVACCLNREEKAWYNLTVKATDGGGVGREKFADAFVVVFIIDVNDNAPVVNQIVPSRVIKISENAVLGVSLARVVGSDKDIGENARISYSFIENSSSNQTFLINATTGVITLKSSLQGKVGHIFKILVLISDHGIPVLTTNTTVEFRITYASDVEIFFVSQLYAVNLTENSAMNSSVLEVKAYIPGLPDADIFYLLSRNVAFKIDSSNGTILVNSTIDRETNEVFSLTVTAKYGHNISTNATVNITILDENDNPPVTDPVPLQVIPYNLPVDSEICRVNASDRDRGFNAVLKFSLLGDNLSLFLIDGENGVIFLNSALTDLKDSFMQLFVEISDSGEPSLTSNLTVNISIMFPPLFSHNVVSINVSEDISIGEQVYTFVPINITGQDFSTYFIIGDGNYGQKFSISNVSGEIVVQDYLDREEISLYGLAIYASNRAVEYFAEIKTTNLLLNVTVLDINDNAPYLESIQPIAIRNTAHVGYTLLRVNATDPDQGLNAQLQYKITSGNELNKFVINQLGVLQLNSSLLYTTVPFFSLAVNVSDHGSPMLFNTTVISVTVEDGRGPPHLNQTFYNVSLYEDRPPGSQVVSGFATDPNGDRIFYNISSTFMNITSVFRVNLFTGIITTARELDREVMDTYKFEIIAYKHSPLTGQLYTDNATICVRVMDVNDVRPHFSKEVYTLEFDEENPPGAVLMTINANDSDQGVNSRLSYSIISGNDSIISINSSTGEMIVLTSLDFEKDRQLNLTVQAKDLGTPPLEANVSVVINIRDINDNPPIIKGNFSGRLTLLESVQQGTFVIKINATDADSGQNSNLSFSILDGNLNGAFNINPTIGLITTATWLDYEKIQIYALNVTVHDQGTPPLSSSILVKIQVIDVNDMTPVINPLSPLYVRESVPVGTMIAQVNATDGDSGTNAVLNYTIVSGNKAAIFAINEENGVITTAHALDHENVSLYTLNISVADRGIPPQSSDTRVMIHVVDVNDHRPIFTQESYQTSAYENLTVNSTVLRVHARDLDLSSAGGIIYSIHKSSDNETFVIDDSTGEIKLIKSLDFEETKKYYLVVKATDTFLPNNSLTIIGTVSSSVSFFSLANVTLSVLDANDNPPVFTKSFYSVLISENLQADSVVAQVNATDEDSGKNAEVIYEMLSSDQASQLFVIDSLTGKVKTISSLRDANYLTLNLSVFALNMGSPSLNNTALLQVHVNYNVTFKFNETHPFTYAIRGAFQVEPVVMLSNVHAVTSLGLFSELSGELEVHRGSIHYVSTFKVLGELALYLRAIVVSGSPDYQVIRVAIQVSDRNFNVRTAPTEVRFRLINLDTYSEENTSCIPSANTGICVGSLHIPPEWLNTSAFSHKALMEYGLSLSSMTKLKQFDLRKRQVPQVEQNFVIMAPLHLLHVGDSFVLKVYAQYTKHVQFFTLIFTLSSGLKITEVQASSSWRIQSTFNGANEFVVFGARKNSYGHETTSTTLFFTIEAEIAENAISSSPEYMECVVRHVSDQGGNQLIFVPVGAIFEDGFGRSKKGVFVVAEDDFAALFVVSDLSVIVNTAVLNGKRVEVPLTVLGVTVKGRVLNVTSVACRSLDVAVLKVSKDCSSVYVNGSETQGSSSAIVEFYYKNLSAKSIFVVWAPTIPVTLDVKPAKLKRIRDWYDPSDSCKSRYQHARLTVTANFSNGKQFFAGVDVTQHVKDNLRSSNNSVAELVGLNVHGKSVGKVTIRVFNYLLGRTFGDVDVEVHNEDTRIYVLDAVIATRVLGVFPKLLNSSLRHPLSLSMDQRFLLPQDKGSVILSVQYSDGVVNTFQSLEGFIINSSNNSLVTVEGNRITAVDNSSGNVLHVIADSGHCSQRPTISLRANLDVIFQEPRAVLVILSSNEITPRGDPAEVLKVPLYAEVRVTLVYNISCREHRVDVSNDNRTIYSIESNGDLVSLAKTDRAVIVAASGGGFGRVHISIKFAHVQSNVQVTINVIGAQKLEGFASPHPFFNSSTVVNVTQLNPIGNSGEYQRVRLNLNLRLTNGTSSDITINKRTGFKVVSAQPAELAKYSSIEALVDGYHVVSVRWSGERGQLSISGSFLNMSSHVLILWVESTPTVVTFVEFAPSPNFTLRGVRDRSNLQLSVNLGFSDDSKFIGLFRSENTTFFNLVAFRTQDTTKISLNKTSGFVTLRANAPQEVQVTVSALRSLSISDTISFACNLDPDVGDVDIGDVTGTPLKRVHVGESFIAAVRINSGNLVLGSFDTEIVFDNEFLEVTSVSEGADMLGYFVSDRSSLTNQTGKIRIAGALSVDSQTHHIRHVADITFRILSSGVAGVKGTVLMIAANDLVGSVIGPPVPRTIVAGSVEVAIESLLRRRKSLASLSSSSTRIRRSVVACPTPPCSNCPEGEREPGDTDGNCIFDIRDVKFTLDYLTEQQFNFTRDKGQQIQNSIANHQLQALDANGDGAVTLNDVNLLLRANLKVVPFFPTLTVVPVEDPNSQCLLTISAAISQLGVEQTDANRSFVFFDISHTEQNFSGILRDSVFVSGSVVLAEKGIPGYMIRAEYDSVGRRYVVSLNTSLVYSSVGLSLVQVRFADDGSIDFTRTVLVNGLYTRPPLYQDVLNLTLDLGSGRRYSITRPNGYNPYTVFSNALATSNCSDDPLLEKDIMAEALGARKVMASWKLANARQKLNFSFTLFLQQCDPARINEHCEIHRFRVAGTNHTVTGLTPYTNYSVQVATTRKPHRETQWAAVLTLESVPEGVDAPAFEISSLSSMNVTWTKPQHPNGIIVNYSLYMSNSSLFSVLYQGLSLSYHVTGLSSGQNYLFYIMANTSVGGTKSAVVSASISVESTPSSGAGQTGLSVGVIVGITIASAAFLTLLIVLLVWVFRKCVERKQHHMLDYQSLHKYNSLDINNRDNVMMQLRSSSSHRHNSLSRGRLYEHHVSIDGLGNPWKEQKTEEESRLDSFAMVNHKHFEPSSAPTHHGWDPGYEETVLKEAAQELNELDVIMRESLDNEGRIVVGLREDNLVRMAGQSHSHSSLSPENTAKKTSKKVKEQKKESIEWDYYYAKSALASGDNGLEDTKSRLRIQKARLMAEEMLQRLVTCDVNREFRELSAEKAEGTYQRANDPVNLPKNRYKNILPFDHSNVTLQQVKEGEGGSDYINANFLDGNKLKNSYIATQGPLDNTVADFWQMIWEQNVHVIVMLTRLQEGKKVKCVKYWPDTDEEVTFKDFVITCIYKRKLDSRVVRRFLLENSGSGECRELLYFQFTAWPDFGIPSSPADFLELYYEVMKEYRSLSVPGTPMLIHCSAGVGRSGAFCAINNCLQSFRSTGRIDVAETIRSLRKQRAGMVQTLEQYAFCYKSIILALLYQMKLKKLRGISLLSHSAASSSGVWTSAERSPSPQGTTDECINSGKPTIPGSKRTKVSSQNALPYSHSQQLFPPLERLECNGDSLPVVIVHSTPKRLREKQNSLTSNRSKSDELYSREICIDEKQNLEIPLGDVGRRKTTGNIRKRPNLGEPPPPPPPPPSRALPPPVPQENGLRDDDSAPELPEVDYSDYEFSEDDDEPFPPPPEAFCVAAEGEQLNQFDSTA</sequence>
<feature type="domain" description="Fibronectin type-III" evidence="25">
    <location>
        <begin position="4821"/>
        <end position="4917"/>
    </location>
</feature>
<feature type="domain" description="Cadherin" evidence="24">
    <location>
        <begin position="2254"/>
        <end position="2352"/>
    </location>
</feature>
<dbReference type="PANTHER" id="PTHR24027:SF438">
    <property type="entry name" value="CADHERIN 23"/>
    <property type="match status" value="1"/>
</dbReference>
<dbReference type="GO" id="GO:0016477">
    <property type="term" value="P:cell migration"/>
    <property type="evidence" value="ECO:0007669"/>
    <property type="project" value="TreeGrafter"/>
</dbReference>
<dbReference type="InterPro" id="IPR013783">
    <property type="entry name" value="Ig-like_fold"/>
</dbReference>
<dbReference type="Pfam" id="PF00028">
    <property type="entry name" value="Cadherin"/>
    <property type="match status" value="11"/>
</dbReference>
<evidence type="ECO:0000256" key="18">
    <source>
        <dbReference type="PROSITE-ProRule" id="PRU00043"/>
    </source>
</evidence>
<keyword evidence="10" id="KW-0130">Cell adhesion</keyword>
<dbReference type="GO" id="GO:0004725">
    <property type="term" value="F:protein tyrosine phosphatase activity"/>
    <property type="evidence" value="ECO:0007669"/>
    <property type="project" value="UniProtKB-EC"/>
</dbReference>
<protein>
    <recommendedName>
        <fullName evidence="2">protein-tyrosine-phosphatase</fullName>
        <ecNumber evidence="2">3.1.3.48</ecNumber>
    </recommendedName>
</protein>
<dbReference type="InterPro" id="IPR000387">
    <property type="entry name" value="Tyr_Pase_dom"/>
</dbReference>